<keyword evidence="5" id="KW-0762">Sugar transport</keyword>
<sequence length="493" mass="54613">MDIILKEITKSFGQNRVLRGVNLHIRPGEIHALMGENGAGKSTMMNILTGLLKADSGTIIVDGQEVVYKNNLEAEQHGITFIHQELNIWQNLTVLENLFMLKQPKNRFGLIDFKKMKEIALAKCKEVGIDLPLDAIAGTCSVGQQQMVEIIRALMSNAQVVIMDEPTAALTERETNRLFEVMARLKKQGVSIIYISHRMEEVFANCDTITVMRDGQTISTRPTEETTMEQIVTDMVGRTIDEYYPARTTIPGEEVFRVEHFTQPGVFKDISFNLRKGEILGVSGLMGAGRTEIMRAIFGVDPHESGKLFWHGREIHINKPKDAIDYGFGFVTESRKTEGLVLDFSIANNIALPSDSRLAHHFWINGKEEFTFAQKLAIALGVKAQDIHLPVGTLSGGNQQKVVIAKWLGMDPQLIILDEPTRGIDVGAKKDIYDLMNKLTEQGVSIIMVSSELPEVLGMSDRIMVIHEGTVAGILESQGATQESVITLATGGK</sequence>
<dbReference type="GO" id="GO:0005886">
    <property type="term" value="C:plasma membrane"/>
    <property type="evidence" value="ECO:0007669"/>
    <property type="project" value="UniProtKB-SubCell"/>
</dbReference>
<dbReference type="SMART" id="SM00382">
    <property type="entry name" value="AAA"/>
    <property type="match status" value="2"/>
</dbReference>
<evidence type="ECO:0000256" key="6">
    <source>
        <dbReference type="ARBA" id="ARBA00022737"/>
    </source>
</evidence>
<evidence type="ECO:0000256" key="3">
    <source>
        <dbReference type="ARBA" id="ARBA00022448"/>
    </source>
</evidence>
<dbReference type="FunFam" id="3.40.50.300:FF:000126">
    <property type="entry name" value="Galactose/methyl galactoside import ATP-binding protein MglA"/>
    <property type="match status" value="1"/>
</dbReference>
<keyword evidence="7" id="KW-0547">Nucleotide-binding</keyword>
<keyword evidence="4" id="KW-1003">Cell membrane</keyword>
<dbReference type="Pfam" id="PF00005">
    <property type="entry name" value="ABC_tran"/>
    <property type="match status" value="2"/>
</dbReference>
<dbReference type="InterPro" id="IPR003439">
    <property type="entry name" value="ABC_transporter-like_ATP-bd"/>
</dbReference>
<dbReference type="SUPFAM" id="SSF52540">
    <property type="entry name" value="P-loop containing nucleoside triphosphate hydrolases"/>
    <property type="match status" value="2"/>
</dbReference>
<dbReference type="RefSeq" id="WP_091364995.1">
    <property type="nucleotide sequence ID" value="NZ_FMXA01000017.1"/>
</dbReference>
<keyword evidence="6" id="KW-0677">Repeat</keyword>
<dbReference type="InterPro" id="IPR027417">
    <property type="entry name" value="P-loop_NTPase"/>
</dbReference>
<evidence type="ECO:0000256" key="2">
    <source>
        <dbReference type="ARBA" id="ARBA00004533"/>
    </source>
</evidence>
<dbReference type="Proteomes" id="UP000199689">
    <property type="component" value="Unassembled WGS sequence"/>
</dbReference>
<dbReference type="EMBL" id="FMXA01000017">
    <property type="protein sequence ID" value="SDA55676.1"/>
    <property type="molecule type" value="Genomic_DNA"/>
</dbReference>
<reference evidence="12 13" key="1">
    <citation type="submission" date="2016-10" db="EMBL/GenBank/DDBJ databases">
        <authorList>
            <person name="de Groot N.N."/>
        </authorList>
    </citation>
    <scope>NUCLEOTIDE SEQUENCE [LARGE SCALE GENOMIC DNA]</scope>
    <source>
        <strain evidence="12 13">DSM 15230</strain>
    </source>
</reference>
<dbReference type="PANTHER" id="PTHR43790:SF3">
    <property type="entry name" value="D-ALLOSE IMPORT ATP-BINDING PROTEIN ALSA-RELATED"/>
    <property type="match status" value="1"/>
</dbReference>
<protein>
    <submittedName>
        <fullName evidence="12">Ribose transport system ATP-binding protein</fullName>
    </submittedName>
</protein>
<evidence type="ECO:0000256" key="8">
    <source>
        <dbReference type="ARBA" id="ARBA00022840"/>
    </source>
</evidence>
<evidence type="ECO:0000256" key="4">
    <source>
        <dbReference type="ARBA" id="ARBA00022475"/>
    </source>
</evidence>
<keyword evidence="3" id="KW-0813">Transport</keyword>
<comment type="subcellular location">
    <subcellularLocation>
        <location evidence="2">Cell inner membrane</location>
    </subcellularLocation>
    <subcellularLocation>
        <location evidence="1">Cell membrane</location>
        <topology evidence="1">Peripheral membrane protein</topology>
    </subcellularLocation>
</comment>
<dbReference type="InterPro" id="IPR003593">
    <property type="entry name" value="AAA+_ATPase"/>
</dbReference>
<keyword evidence="13" id="KW-1185">Reference proteome</keyword>
<evidence type="ECO:0000256" key="9">
    <source>
        <dbReference type="ARBA" id="ARBA00022967"/>
    </source>
</evidence>
<keyword evidence="9" id="KW-1278">Translocase</keyword>
<evidence type="ECO:0000256" key="10">
    <source>
        <dbReference type="ARBA" id="ARBA00023136"/>
    </source>
</evidence>
<accession>A0A1G5WD49</accession>
<dbReference type="OrthoDB" id="9766104at2"/>
<evidence type="ECO:0000259" key="11">
    <source>
        <dbReference type="PROSITE" id="PS50893"/>
    </source>
</evidence>
<dbReference type="CDD" id="cd03215">
    <property type="entry name" value="ABC_Carb_Monos_II"/>
    <property type="match status" value="1"/>
</dbReference>
<feature type="domain" description="ABC transporter" evidence="11">
    <location>
        <begin position="250"/>
        <end position="493"/>
    </location>
</feature>
<evidence type="ECO:0000256" key="1">
    <source>
        <dbReference type="ARBA" id="ARBA00004202"/>
    </source>
</evidence>
<dbReference type="FunFam" id="3.40.50.300:FF:000127">
    <property type="entry name" value="Ribose import ATP-binding protein RbsA"/>
    <property type="match status" value="1"/>
</dbReference>
<dbReference type="Gene3D" id="3.40.50.300">
    <property type="entry name" value="P-loop containing nucleotide triphosphate hydrolases"/>
    <property type="match status" value="2"/>
</dbReference>
<evidence type="ECO:0000313" key="13">
    <source>
        <dbReference type="Proteomes" id="UP000199689"/>
    </source>
</evidence>
<keyword evidence="8 12" id="KW-0067">ATP-binding</keyword>
<dbReference type="STRING" id="209880.SAMN02910343_01283"/>
<evidence type="ECO:0000313" key="12">
    <source>
        <dbReference type="EMBL" id="SDA55676.1"/>
    </source>
</evidence>
<dbReference type="GeneID" id="87756290"/>
<dbReference type="InterPro" id="IPR050107">
    <property type="entry name" value="ABC_carbohydrate_import_ATPase"/>
</dbReference>
<evidence type="ECO:0000256" key="7">
    <source>
        <dbReference type="ARBA" id="ARBA00022741"/>
    </source>
</evidence>
<dbReference type="AlphaFoldDB" id="A0A1G5WD49"/>
<dbReference type="GO" id="GO:0015749">
    <property type="term" value="P:monosaccharide transmembrane transport"/>
    <property type="evidence" value="ECO:0007669"/>
    <property type="project" value="UniProtKB-ARBA"/>
</dbReference>
<dbReference type="PROSITE" id="PS50893">
    <property type="entry name" value="ABC_TRANSPORTER_2"/>
    <property type="match status" value="2"/>
</dbReference>
<dbReference type="CDD" id="cd03216">
    <property type="entry name" value="ABC_Carb_Monos_I"/>
    <property type="match status" value="1"/>
</dbReference>
<dbReference type="PROSITE" id="PS00211">
    <property type="entry name" value="ABC_TRANSPORTER_1"/>
    <property type="match status" value="2"/>
</dbReference>
<evidence type="ECO:0000256" key="5">
    <source>
        <dbReference type="ARBA" id="ARBA00022597"/>
    </source>
</evidence>
<dbReference type="GO" id="GO:0016887">
    <property type="term" value="F:ATP hydrolysis activity"/>
    <property type="evidence" value="ECO:0007669"/>
    <property type="project" value="InterPro"/>
</dbReference>
<dbReference type="GO" id="GO:0005524">
    <property type="term" value="F:ATP binding"/>
    <property type="evidence" value="ECO:0007669"/>
    <property type="project" value="UniProtKB-KW"/>
</dbReference>
<dbReference type="InterPro" id="IPR017871">
    <property type="entry name" value="ABC_transporter-like_CS"/>
</dbReference>
<proteinExistence type="predicted"/>
<dbReference type="PANTHER" id="PTHR43790">
    <property type="entry name" value="CARBOHYDRATE TRANSPORT ATP-BINDING PROTEIN MG119-RELATED"/>
    <property type="match status" value="1"/>
</dbReference>
<keyword evidence="10" id="KW-0472">Membrane</keyword>
<feature type="domain" description="ABC transporter" evidence="11">
    <location>
        <begin position="3"/>
        <end position="239"/>
    </location>
</feature>
<gene>
    <name evidence="12" type="ORF">SAMN02910343_01283</name>
</gene>
<name>A0A1G5WD49_9FIRM</name>
<organism evidence="12 13">
    <name type="scientific">Allisonella histaminiformans</name>
    <dbReference type="NCBI Taxonomy" id="209880"/>
    <lineage>
        <taxon>Bacteria</taxon>
        <taxon>Bacillati</taxon>
        <taxon>Bacillota</taxon>
        <taxon>Negativicutes</taxon>
        <taxon>Veillonellales</taxon>
        <taxon>Veillonellaceae</taxon>
        <taxon>Allisonella</taxon>
    </lineage>
</organism>